<gene>
    <name evidence="8" type="ORF">DCS_00991</name>
</gene>
<dbReference type="EMBL" id="LAYC01000001">
    <property type="protein sequence ID" value="KYK59857.1"/>
    <property type="molecule type" value="Genomic_DNA"/>
</dbReference>
<dbReference type="Pfam" id="PF00026">
    <property type="entry name" value="Asp"/>
    <property type="match status" value="1"/>
</dbReference>
<feature type="chain" id="PRO_5007580874" description="Peptidase A1 domain-containing protein" evidence="6">
    <location>
        <begin position="18"/>
        <end position="540"/>
    </location>
</feature>
<keyword evidence="5" id="KW-0645">Protease</keyword>
<evidence type="ECO:0000313" key="8">
    <source>
        <dbReference type="EMBL" id="KYK59857.1"/>
    </source>
</evidence>
<dbReference type="GO" id="GO:0006508">
    <property type="term" value="P:proteolysis"/>
    <property type="evidence" value="ECO:0007669"/>
    <property type="project" value="UniProtKB-KW"/>
</dbReference>
<dbReference type="InterPro" id="IPR001461">
    <property type="entry name" value="Aspartic_peptidase_A1"/>
</dbReference>
<dbReference type="Gene3D" id="2.40.70.10">
    <property type="entry name" value="Acid Proteases"/>
    <property type="match status" value="2"/>
</dbReference>
<evidence type="ECO:0000256" key="6">
    <source>
        <dbReference type="SAM" id="SignalP"/>
    </source>
</evidence>
<protein>
    <recommendedName>
        <fullName evidence="7">Peptidase A1 domain-containing protein</fullName>
    </recommendedName>
</protein>
<dbReference type="SUPFAM" id="SSF50630">
    <property type="entry name" value="Acid proteases"/>
    <property type="match status" value="1"/>
</dbReference>
<dbReference type="PANTHER" id="PTHR47966">
    <property type="entry name" value="BETA-SITE APP-CLEAVING ENZYME, ISOFORM A-RELATED"/>
    <property type="match status" value="1"/>
</dbReference>
<dbReference type="InterPro" id="IPR001969">
    <property type="entry name" value="Aspartic_peptidase_AS"/>
</dbReference>
<dbReference type="PRINTS" id="PR00792">
    <property type="entry name" value="PEPSIN"/>
</dbReference>
<feature type="disulfide bond" evidence="4">
    <location>
        <begin position="136"/>
        <end position="148"/>
    </location>
</feature>
<evidence type="ECO:0000256" key="5">
    <source>
        <dbReference type="RuleBase" id="RU000454"/>
    </source>
</evidence>
<keyword evidence="2 5" id="KW-0064">Aspartyl protease</keyword>
<keyword evidence="4" id="KW-1015">Disulfide bond</keyword>
<feature type="signal peptide" evidence="6">
    <location>
        <begin position="1"/>
        <end position="17"/>
    </location>
</feature>
<feature type="active site" evidence="3">
    <location>
        <position position="327"/>
    </location>
</feature>
<name>A0A151GRX1_DRECN</name>
<dbReference type="GO" id="GO:0004190">
    <property type="term" value="F:aspartic-type endopeptidase activity"/>
    <property type="evidence" value="ECO:0007669"/>
    <property type="project" value="UniProtKB-KW"/>
</dbReference>
<dbReference type="GeneID" id="63713634"/>
<comment type="similarity">
    <text evidence="1 5">Belongs to the peptidase A1 family.</text>
</comment>
<evidence type="ECO:0000256" key="4">
    <source>
        <dbReference type="PIRSR" id="PIRSR601461-2"/>
    </source>
</evidence>
<proteinExistence type="inferred from homology"/>
<accession>A0A151GRX1</accession>
<feature type="domain" description="Peptidase A1" evidence="7">
    <location>
        <begin position="106"/>
        <end position="432"/>
    </location>
</feature>
<keyword evidence="6" id="KW-0732">Signal</keyword>
<evidence type="ECO:0000256" key="1">
    <source>
        <dbReference type="ARBA" id="ARBA00007447"/>
    </source>
</evidence>
<dbReference type="Proteomes" id="UP000076580">
    <property type="component" value="Chromosome 01"/>
</dbReference>
<dbReference type="PROSITE" id="PS51767">
    <property type="entry name" value="PEPTIDASE_A1"/>
    <property type="match status" value="1"/>
</dbReference>
<dbReference type="InParanoid" id="A0A151GRX1"/>
<dbReference type="RefSeq" id="XP_040659209.1">
    <property type="nucleotide sequence ID" value="XM_040798326.1"/>
</dbReference>
<evidence type="ECO:0000313" key="9">
    <source>
        <dbReference type="Proteomes" id="UP000076580"/>
    </source>
</evidence>
<reference evidence="8 9" key="1">
    <citation type="journal article" date="2016" name="Sci. Rep.">
        <title>Insights into Adaptations to a Near-Obligate Nematode Endoparasitic Lifestyle from the Finished Genome of Drechmeria coniospora.</title>
        <authorList>
            <person name="Zhang L."/>
            <person name="Zhou Z."/>
            <person name="Guo Q."/>
            <person name="Fokkens L."/>
            <person name="Miskei M."/>
            <person name="Pocsi I."/>
            <person name="Zhang W."/>
            <person name="Chen M."/>
            <person name="Wang L."/>
            <person name="Sun Y."/>
            <person name="Donzelli B.G."/>
            <person name="Gibson D.M."/>
            <person name="Nelson D.R."/>
            <person name="Luo J.G."/>
            <person name="Rep M."/>
            <person name="Liu H."/>
            <person name="Yang S."/>
            <person name="Wang J."/>
            <person name="Krasnoff S.B."/>
            <person name="Xu Y."/>
            <person name="Molnar I."/>
            <person name="Lin M."/>
        </authorList>
    </citation>
    <scope>NUCLEOTIDE SEQUENCE [LARGE SCALE GENOMIC DNA]</scope>
    <source>
        <strain evidence="8 9">ARSEF 6962</strain>
    </source>
</reference>
<dbReference type="InterPro" id="IPR033121">
    <property type="entry name" value="PEPTIDASE_A1"/>
</dbReference>
<comment type="caution">
    <text evidence="8">The sequence shown here is derived from an EMBL/GenBank/DDBJ whole genome shotgun (WGS) entry which is preliminary data.</text>
</comment>
<feature type="disulfide bond" evidence="4">
    <location>
        <begin position="361"/>
        <end position="397"/>
    </location>
</feature>
<sequence length="540" mass="56719">MWSWSLSFAAIALLSNGNTDVSALATPSNVDSSDNNQVGFANAVQGDGFLSIPVNAVPRPRPGRGSKAKRSNAYEDLLQNKDYFYATDGEWQRRPRASGRSGALTSGDAVNIGSPPQKVTILVDTGSSELWVNPSCSSAPTQSQYRECISFGKYEPADSNTPPIGPFGYQDIKYGDAADSSTHTSVAIRYYADTVALGGAVVKNQTFGVVTKSEGQSQGILGLGPHIKFGFDSDQPYTLLLNNMAKQGVIGSRVYSLDLRSSAVDSGAVIYGGVDKNKFVGKLEKRPIIRGANQDYRLAVELTTVGLTLDSPRNFEVRGDEANVLIDSGSTVSRLRAEVAMPILMALNGKDDGQGYFQVSCDLREKAGSIDFGFGSKTLRVPLRDFVTDLTGNGETCYVGLVVTKDQQILGDSVLRAGYFVIDWDSRAVHIAQAANCGGSDIVAVAKYSDTLQTVAGNCKLDSVNFSGGPDNQPTADSPATSCSAANGNCKPAAAPTTTAKAKATPSGNADGTTGAGVRTDAMSSLLVAAGLLSVLYSAL</sequence>
<keyword evidence="9" id="KW-1185">Reference proteome</keyword>
<evidence type="ECO:0000256" key="3">
    <source>
        <dbReference type="PIRSR" id="PIRSR601461-1"/>
    </source>
</evidence>
<keyword evidence="5" id="KW-0378">Hydrolase</keyword>
<dbReference type="PROSITE" id="PS00141">
    <property type="entry name" value="ASP_PROTEASE"/>
    <property type="match status" value="1"/>
</dbReference>
<organism evidence="8 9">
    <name type="scientific">Drechmeria coniospora</name>
    <name type="common">Nematophagous fungus</name>
    <name type="synonym">Meria coniospora</name>
    <dbReference type="NCBI Taxonomy" id="98403"/>
    <lineage>
        <taxon>Eukaryota</taxon>
        <taxon>Fungi</taxon>
        <taxon>Dikarya</taxon>
        <taxon>Ascomycota</taxon>
        <taxon>Pezizomycotina</taxon>
        <taxon>Sordariomycetes</taxon>
        <taxon>Hypocreomycetidae</taxon>
        <taxon>Hypocreales</taxon>
        <taxon>Ophiocordycipitaceae</taxon>
        <taxon>Drechmeria</taxon>
    </lineage>
</organism>
<dbReference type="PANTHER" id="PTHR47966:SF65">
    <property type="entry name" value="ASPARTIC-TYPE ENDOPEPTIDASE"/>
    <property type="match status" value="1"/>
</dbReference>
<dbReference type="STRING" id="98403.A0A151GRX1"/>
<feature type="active site" evidence="3">
    <location>
        <position position="124"/>
    </location>
</feature>
<evidence type="ECO:0000256" key="2">
    <source>
        <dbReference type="ARBA" id="ARBA00022750"/>
    </source>
</evidence>
<dbReference type="AlphaFoldDB" id="A0A151GRX1"/>
<evidence type="ECO:0000259" key="7">
    <source>
        <dbReference type="PROSITE" id="PS51767"/>
    </source>
</evidence>
<dbReference type="InterPro" id="IPR021109">
    <property type="entry name" value="Peptidase_aspartic_dom_sf"/>
</dbReference>